<dbReference type="Pfam" id="PF00126">
    <property type="entry name" value="HTH_1"/>
    <property type="match status" value="1"/>
</dbReference>
<reference evidence="6 7" key="1">
    <citation type="journal article" date="2015" name="Antonie Van Leeuwenhoek">
        <title>Bosea vaviloviae sp. nov., a new species of slow-growing rhizobia isolated from nodules of the relict species Vavilovia formosa (Stev.) Fed.</title>
        <authorList>
            <person name="Safronova V.I."/>
            <person name="Kuznetsova I.G."/>
            <person name="Sazanova A.L."/>
            <person name="Kimeklis A.K."/>
            <person name="Belimov A.A."/>
            <person name="Andronov E.E."/>
            <person name="Pinaev A.G."/>
            <person name="Chizhevskaya E.P."/>
            <person name="Pukhaev A.R."/>
            <person name="Popov K.P."/>
            <person name="Willems A."/>
            <person name="Tikhonovich I.A."/>
        </authorList>
    </citation>
    <scope>NUCLEOTIDE SEQUENCE [LARGE SCALE GENOMIC DNA]</scope>
    <source>
        <strain evidence="6 7">Vaf18</strain>
    </source>
</reference>
<dbReference type="InterPro" id="IPR000847">
    <property type="entry name" value="LysR_HTH_N"/>
</dbReference>
<evidence type="ECO:0000256" key="2">
    <source>
        <dbReference type="ARBA" id="ARBA00023015"/>
    </source>
</evidence>
<dbReference type="Proteomes" id="UP000094969">
    <property type="component" value="Chromosome"/>
</dbReference>
<dbReference type="PANTHER" id="PTHR30427:SF1">
    <property type="entry name" value="TRANSCRIPTIONAL ACTIVATOR PROTEIN LYSR"/>
    <property type="match status" value="1"/>
</dbReference>
<evidence type="ECO:0000259" key="5">
    <source>
        <dbReference type="PROSITE" id="PS50931"/>
    </source>
</evidence>
<dbReference type="Pfam" id="PF03466">
    <property type="entry name" value="LysR_substrate"/>
    <property type="match status" value="1"/>
</dbReference>
<dbReference type="OrthoDB" id="7260751at2"/>
<sequence>MNLRQIEAFRLIMLRGSMTAAAQELHTSQPSISRLIAELEASIELRLFERKAGRLTPTDEGLTFYREVERSFLGLENLAQAAKDIRFFGTGRLRIAAMPAVALGFVPRCIRIFKERYPNVTISLQMRSEATVTRWSSSHYCDIGFVANIVGSPSIEVRHLYSLPGYCALPPGHRLASREIIVPEDLEGESFISLALEDGARARVDRVFERLGVKRQLALESPFGATICALVGQGLGIGIVNPIVADDYRHTGITFRPFKPAIVFEGNALFPTHHQANVLVDGFLQIVRDELRQYELPE</sequence>
<dbReference type="InterPro" id="IPR036390">
    <property type="entry name" value="WH_DNA-bd_sf"/>
</dbReference>
<accession>A0A1D7TWU7</accession>
<dbReference type="SUPFAM" id="SSF46785">
    <property type="entry name" value="Winged helix' DNA-binding domain"/>
    <property type="match status" value="1"/>
</dbReference>
<dbReference type="KEGG" id="bvv:BHK69_02920"/>
<dbReference type="InterPro" id="IPR005119">
    <property type="entry name" value="LysR_subst-bd"/>
</dbReference>
<evidence type="ECO:0000256" key="3">
    <source>
        <dbReference type="ARBA" id="ARBA00023125"/>
    </source>
</evidence>
<gene>
    <name evidence="6" type="ORF">BHK69_02920</name>
</gene>
<evidence type="ECO:0000313" key="7">
    <source>
        <dbReference type="Proteomes" id="UP000094969"/>
    </source>
</evidence>
<dbReference type="PANTHER" id="PTHR30427">
    <property type="entry name" value="TRANSCRIPTIONAL ACTIVATOR PROTEIN LYSR"/>
    <property type="match status" value="1"/>
</dbReference>
<dbReference type="PRINTS" id="PR00039">
    <property type="entry name" value="HTHLYSR"/>
</dbReference>
<comment type="similarity">
    <text evidence="1">Belongs to the LysR transcriptional regulatory family.</text>
</comment>
<dbReference type="SUPFAM" id="SSF53850">
    <property type="entry name" value="Periplasmic binding protein-like II"/>
    <property type="match status" value="1"/>
</dbReference>
<dbReference type="STRING" id="1526658.BHK69_02920"/>
<protein>
    <recommendedName>
        <fullName evidence="5">HTH lysR-type domain-containing protein</fullName>
    </recommendedName>
</protein>
<dbReference type="GO" id="GO:0010628">
    <property type="term" value="P:positive regulation of gene expression"/>
    <property type="evidence" value="ECO:0007669"/>
    <property type="project" value="TreeGrafter"/>
</dbReference>
<dbReference type="GO" id="GO:0043565">
    <property type="term" value="F:sequence-specific DNA binding"/>
    <property type="evidence" value="ECO:0007669"/>
    <property type="project" value="TreeGrafter"/>
</dbReference>
<keyword evidence="2" id="KW-0805">Transcription regulation</keyword>
<keyword evidence="4" id="KW-0804">Transcription</keyword>
<dbReference type="EMBL" id="CP017147">
    <property type="protein sequence ID" value="AOO79577.1"/>
    <property type="molecule type" value="Genomic_DNA"/>
</dbReference>
<keyword evidence="3" id="KW-0238">DNA-binding</keyword>
<organism evidence="6 7">
    <name type="scientific">Bosea vaviloviae</name>
    <dbReference type="NCBI Taxonomy" id="1526658"/>
    <lineage>
        <taxon>Bacteria</taxon>
        <taxon>Pseudomonadati</taxon>
        <taxon>Pseudomonadota</taxon>
        <taxon>Alphaproteobacteria</taxon>
        <taxon>Hyphomicrobiales</taxon>
        <taxon>Boseaceae</taxon>
        <taxon>Bosea</taxon>
    </lineage>
</organism>
<dbReference type="PROSITE" id="PS50931">
    <property type="entry name" value="HTH_LYSR"/>
    <property type="match status" value="1"/>
</dbReference>
<keyword evidence="7" id="KW-1185">Reference proteome</keyword>
<proteinExistence type="inferred from homology"/>
<evidence type="ECO:0000313" key="6">
    <source>
        <dbReference type="EMBL" id="AOO79577.1"/>
    </source>
</evidence>
<dbReference type="InterPro" id="IPR036388">
    <property type="entry name" value="WH-like_DNA-bd_sf"/>
</dbReference>
<dbReference type="GO" id="GO:0003700">
    <property type="term" value="F:DNA-binding transcription factor activity"/>
    <property type="evidence" value="ECO:0007669"/>
    <property type="project" value="InterPro"/>
</dbReference>
<dbReference type="RefSeq" id="WP_069688799.1">
    <property type="nucleotide sequence ID" value="NZ_CP017147.1"/>
</dbReference>
<evidence type="ECO:0000256" key="1">
    <source>
        <dbReference type="ARBA" id="ARBA00009437"/>
    </source>
</evidence>
<name>A0A1D7TWU7_9HYPH</name>
<dbReference type="Gene3D" id="3.40.190.290">
    <property type="match status" value="1"/>
</dbReference>
<feature type="domain" description="HTH lysR-type" evidence="5">
    <location>
        <begin position="1"/>
        <end position="58"/>
    </location>
</feature>
<evidence type="ECO:0000256" key="4">
    <source>
        <dbReference type="ARBA" id="ARBA00023163"/>
    </source>
</evidence>
<dbReference type="AlphaFoldDB" id="A0A1D7TWU7"/>
<dbReference type="Gene3D" id="1.10.10.10">
    <property type="entry name" value="Winged helix-like DNA-binding domain superfamily/Winged helix DNA-binding domain"/>
    <property type="match status" value="1"/>
</dbReference>